<evidence type="ECO:0000313" key="3">
    <source>
        <dbReference type="EMBL" id="CAB0040779.1"/>
    </source>
</evidence>
<feature type="domain" description="DUF5641" evidence="2">
    <location>
        <begin position="59"/>
        <end position="152"/>
    </location>
</feature>
<gene>
    <name evidence="3" type="ORF">TBRA_LOCUS12473</name>
</gene>
<dbReference type="AlphaFoldDB" id="A0A6H5ITR0"/>
<dbReference type="EMBL" id="CADCXV010001050">
    <property type="protein sequence ID" value="CAB0040779.1"/>
    <property type="molecule type" value="Genomic_DNA"/>
</dbReference>
<dbReference type="InterPro" id="IPR040676">
    <property type="entry name" value="DUF5641"/>
</dbReference>
<keyword evidence="4" id="KW-1185">Reference proteome</keyword>
<dbReference type="PANTHER" id="PTHR47331:SF1">
    <property type="entry name" value="GAG-LIKE PROTEIN"/>
    <property type="match status" value="1"/>
</dbReference>
<evidence type="ECO:0000259" key="2">
    <source>
        <dbReference type="Pfam" id="PF18701"/>
    </source>
</evidence>
<dbReference type="PANTHER" id="PTHR47331">
    <property type="entry name" value="PHD-TYPE DOMAIN-CONTAINING PROTEIN"/>
    <property type="match status" value="1"/>
</dbReference>
<reference evidence="3 4" key="1">
    <citation type="submission" date="2020-02" db="EMBL/GenBank/DDBJ databases">
        <authorList>
            <person name="Ferguson B K."/>
        </authorList>
    </citation>
    <scope>NUCLEOTIDE SEQUENCE [LARGE SCALE GENOMIC DNA]</scope>
</reference>
<feature type="region of interest" description="Disordered" evidence="1">
    <location>
        <begin position="156"/>
        <end position="177"/>
    </location>
</feature>
<dbReference type="Proteomes" id="UP000479190">
    <property type="component" value="Unassembled WGS sequence"/>
</dbReference>
<evidence type="ECO:0000256" key="1">
    <source>
        <dbReference type="SAM" id="MobiDB-lite"/>
    </source>
</evidence>
<organism evidence="3 4">
    <name type="scientific">Trichogramma brassicae</name>
    <dbReference type="NCBI Taxonomy" id="86971"/>
    <lineage>
        <taxon>Eukaryota</taxon>
        <taxon>Metazoa</taxon>
        <taxon>Ecdysozoa</taxon>
        <taxon>Arthropoda</taxon>
        <taxon>Hexapoda</taxon>
        <taxon>Insecta</taxon>
        <taxon>Pterygota</taxon>
        <taxon>Neoptera</taxon>
        <taxon>Endopterygota</taxon>
        <taxon>Hymenoptera</taxon>
        <taxon>Apocrita</taxon>
        <taxon>Proctotrupomorpha</taxon>
        <taxon>Chalcidoidea</taxon>
        <taxon>Trichogrammatidae</taxon>
        <taxon>Trichogramma</taxon>
    </lineage>
</organism>
<proteinExistence type="predicted"/>
<dbReference type="OrthoDB" id="6622149at2759"/>
<sequence>MATLAVKIEACLNSRPMCAISSSATDYPALTRGHILVGTPLLSIPEPTEAKPNLVNVYRRWQLITNMRNAFWNRWRKEVLNQYRQLNKWQNVVPNLQVNDIVLVADDLSPPATWPLARISKVHPGKDGLVRVVTVSTARGDYVRSITKVIKLPLKPKDQEEDASSAALDDQKQSDLI</sequence>
<protein>
    <recommendedName>
        <fullName evidence="2">DUF5641 domain-containing protein</fullName>
    </recommendedName>
</protein>
<dbReference type="Pfam" id="PF18701">
    <property type="entry name" value="DUF5641"/>
    <property type="match status" value="1"/>
</dbReference>
<name>A0A6H5ITR0_9HYME</name>
<evidence type="ECO:0000313" key="4">
    <source>
        <dbReference type="Proteomes" id="UP000479190"/>
    </source>
</evidence>
<accession>A0A6H5ITR0</accession>